<dbReference type="InterPro" id="IPR001162">
    <property type="entry name" value="UvrC_RNase_H_dom"/>
</dbReference>
<dbReference type="CDD" id="cd10434">
    <property type="entry name" value="GIY-YIG_UvrC_Cho"/>
    <property type="match status" value="1"/>
</dbReference>
<evidence type="ECO:0000313" key="10">
    <source>
        <dbReference type="Proteomes" id="UP000177328"/>
    </source>
</evidence>
<feature type="domain" description="UvrC family homology region profile" evidence="8">
    <location>
        <begin position="279"/>
        <end position="376"/>
    </location>
</feature>
<dbReference type="FunFam" id="3.40.1440.10:FF:000001">
    <property type="entry name" value="UvrABC system protein C"/>
    <property type="match status" value="1"/>
</dbReference>
<dbReference type="PROSITE" id="PS50151">
    <property type="entry name" value="UVR"/>
    <property type="match status" value="1"/>
</dbReference>
<dbReference type="SUPFAM" id="SSF82771">
    <property type="entry name" value="GIY-YIG endonuclease"/>
    <property type="match status" value="1"/>
</dbReference>
<evidence type="ECO:0000256" key="4">
    <source>
        <dbReference type="ARBA" id="ARBA00022881"/>
    </source>
</evidence>
<dbReference type="Gene3D" id="3.30.420.340">
    <property type="entry name" value="UvrC, RNAse H endonuclease domain"/>
    <property type="match status" value="1"/>
</dbReference>
<keyword evidence="5" id="KW-0234">DNA repair</keyword>
<dbReference type="PANTHER" id="PTHR30562:SF1">
    <property type="entry name" value="UVRABC SYSTEM PROTEIN C"/>
    <property type="match status" value="1"/>
</dbReference>
<dbReference type="Pfam" id="PF01541">
    <property type="entry name" value="GIY-YIG"/>
    <property type="match status" value="1"/>
</dbReference>
<dbReference type="PANTHER" id="PTHR30562">
    <property type="entry name" value="UVRC/OXIDOREDUCTASE"/>
    <property type="match status" value="1"/>
</dbReference>
<dbReference type="GO" id="GO:0009380">
    <property type="term" value="C:excinuclease repair complex"/>
    <property type="evidence" value="ECO:0007669"/>
    <property type="project" value="TreeGrafter"/>
</dbReference>
<dbReference type="GO" id="GO:0006289">
    <property type="term" value="P:nucleotide-excision repair"/>
    <property type="evidence" value="ECO:0007669"/>
    <property type="project" value="InterPro"/>
</dbReference>
<name>A0A1F5KJT8_9BACT</name>
<dbReference type="GO" id="GO:0009381">
    <property type="term" value="F:excinuclease ABC activity"/>
    <property type="evidence" value="ECO:0007669"/>
    <property type="project" value="InterPro"/>
</dbReference>
<dbReference type="InterPro" id="IPR001943">
    <property type="entry name" value="UVR_dom"/>
</dbReference>
<dbReference type="InterPro" id="IPR050066">
    <property type="entry name" value="UvrABC_protein_C"/>
</dbReference>
<evidence type="ECO:0000256" key="1">
    <source>
        <dbReference type="ARBA" id="ARBA00022490"/>
    </source>
</evidence>
<dbReference type="SUPFAM" id="SSF46600">
    <property type="entry name" value="C-terminal UvrC-binding domain of UvrB"/>
    <property type="match status" value="1"/>
</dbReference>
<dbReference type="Pfam" id="PF02151">
    <property type="entry name" value="UVR"/>
    <property type="match status" value="1"/>
</dbReference>
<keyword evidence="4" id="KW-0267">Excision nuclease</keyword>
<reference evidence="9 10" key="1">
    <citation type="journal article" date="2016" name="Nat. Commun.">
        <title>Thousands of microbial genomes shed light on interconnected biogeochemical processes in an aquifer system.</title>
        <authorList>
            <person name="Anantharaman K."/>
            <person name="Brown C.T."/>
            <person name="Hug L.A."/>
            <person name="Sharon I."/>
            <person name="Castelle C.J."/>
            <person name="Probst A.J."/>
            <person name="Thomas B.C."/>
            <person name="Singh A."/>
            <person name="Wilkins M.J."/>
            <person name="Karaoz U."/>
            <person name="Brodie E.L."/>
            <person name="Williams K.H."/>
            <person name="Hubbard S.S."/>
            <person name="Banfield J.F."/>
        </authorList>
    </citation>
    <scope>NUCLEOTIDE SEQUENCE [LARGE SCALE GENOMIC DNA]</scope>
</reference>
<dbReference type="Pfam" id="PF08459">
    <property type="entry name" value="UvrC_RNaseH_dom"/>
    <property type="match status" value="1"/>
</dbReference>
<feature type="domain" description="GIY-YIG" evidence="7">
    <location>
        <begin position="13"/>
        <end position="91"/>
    </location>
</feature>
<keyword evidence="2" id="KW-0227">DNA damage</keyword>
<dbReference type="Proteomes" id="UP000177328">
    <property type="component" value="Unassembled WGS sequence"/>
</dbReference>
<dbReference type="PROSITE" id="PS50164">
    <property type="entry name" value="GIY_YIG"/>
    <property type="match status" value="1"/>
</dbReference>
<dbReference type="InterPro" id="IPR000305">
    <property type="entry name" value="GIY-YIG_endonuc"/>
</dbReference>
<feature type="domain" description="UVR" evidence="6">
    <location>
        <begin position="223"/>
        <end position="258"/>
    </location>
</feature>
<dbReference type="InterPro" id="IPR038476">
    <property type="entry name" value="UvrC_RNase_H_dom_sf"/>
</dbReference>
<evidence type="ECO:0000259" key="8">
    <source>
        <dbReference type="PROSITE" id="PS50165"/>
    </source>
</evidence>
<proteinExistence type="predicted"/>
<evidence type="ECO:0008006" key="11">
    <source>
        <dbReference type="Google" id="ProtNLM"/>
    </source>
</evidence>
<evidence type="ECO:0000256" key="3">
    <source>
        <dbReference type="ARBA" id="ARBA00022769"/>
    </source>
</evidence>
<sequence>MVPAFIKEAKLPQKPGIYIYRNQAGQIIYVGKANNLKSRVSSYFAKTVDSLKTANLVSEIRSMETIIVESELEALILEANLIKKHLPLFNIRLIDDKDYLYIKFTQGDFPQVVTARKQELKEAKRYFGPFPSSRTVRETLKSLRRIFPWCSAPPKIVPRIKGQESSKKQLSSMTLDSGGLRHTRPCFYYHLGLCPGACTGEISKQEYHKSLHRLGMLLDGHKQELVRSLEQEMDQYSKAQQYEAAIKVRKMLSGISYLTQPNRTAMYLENPNFLEGINSRGLSELQKYLQLPSLPERIEAYDISNISGTAATGSMVVLINGEIEKSQYRKFKIIITGKPNDYAMHQEIMRRRLGHPEWPYPNLFLIDGGRGQVRASLLELKKRNISIPIFGLAKRMEWVYPPDGAPIKLPLRSLGLRLLQKIRDEAHRFAITYHRKLRAKAFLPS</sequence>
<evidence type="ECO:0000256" key="2">
    <source>
        <dbReference type="ARBA" id="ARBA00022763"/>
    </source>
</evidence>
<gene>
    <name evidence="9" type="ORF">A3D25_01360</name>
</gene>
<comment type="caution">
    <text evidence="9">The sequence shown here is derived from an EMBL/GenBank/DDBJ whole genome shotgun (WGS) entry which is preliminary data.</text>
</comment>
<evidence type="ECO:0000313" key="9">
    <source>
        <dbReference type="EMBL" id="OGE41162.1"/>
    </source>
</evidence>
<evidence type="ECO:0000259" key="7">
    <source>
        <dbReference type="PROSITE" id="PS50164"/>
    </source>
</evidence>
<dbReference type="SMART" id="SM00465">
    <property type="entry name" value="GIYc"/>
    <property type="match status" value="1"/>
</dbReference>
<dbReference type="AlphaFoldDB" id="A0A1F5KJT8"/>
<dbReference type="Gene3D" id="3.40.1440.10">
    <property type="entry name" value="GIY-YIG endonuclease"/>
    <property type="match status" value="1"/>
</dbReference>
<dbReference type="InterPro" id="IPR035901">
    <property type="entry name" value="GIY-YIG_endonuc_sf"/>
</dbReference>
<protein>
    <recommendedName>
        <fullName evidence="11">Excinuclease ABC subunit C</fullName>
    </recommendedName>
</protein>
<dbReference type="EMBL" id="MFDD01000002">
    <property type="protein sequence ID" value="OGE41162.1"/>
    <property type="molecule type" value="Genomic_DNA"/>
</dbReference>
<dbReference type="PROSITE" id="PS50165">
    <property type="entry name" value="UVRC"/>
    <property type="match status" value="1"/>
</dbReference>
<evidence type="ECO:0000256" key="5">
    <source>
        <dbReference type="ARBA" id="ARBA00023204"/>
    </source>
</evidence>
<keyword evidence="1" id="KW-0963">Cytoplasm</keyword>
<dbReference type="InterPro" id="IPR047296">
    <property type="entry name" value="GIY-YIG_UvrC_Cho"/>
</dbReference>
<accession>A0A1F5KJT8</accession>
<dbReference type="InterPro" id="IPR036876">
    <property type="entry name" value="UVR_dom_sf"/>
</dbReference>
<evidence type="ECO:0000259" key="6">
    <source>
        <dbReference type="PROSITE" id="PS50151"/>
    </source>
</evidence>
<keyword evidence="3" id="KW-0228">DNA excision</keyword>
<organism evidence="9 10">
    <name type="scientific">Candidatus Daviesbacteria bacterium RIFCSPHIGHO2_02_FULL_43_12</name>
    <dbReference type="NCBI Taxonomy" id="1797776"/>
    <lineage>
        <taxon>Bacteria</taxon>
        <taxon>Candidatus Daviesiibacteriota</taxon>
    </lineage>
</organism>